<keyword evidence="4 9" id="KW-0067">ATP-binding</keyword>
<proteinExistence type="inferred from homology"/>
<dbReference type="GO" id="GO:0098796">
    <property type="term" value="C:membrane protein complex"/>
    <property type="evidence" value="ECO:0007669"/>
    <property type="project" value="UniProtKB-ARBA"/>
</dbReference>
<dbReference type="KEGG" id="cari:FNU76_06090"/>
<dbReference type="OrthoDB" id="9802264at2"/>
<dbReference type="PROSITE" id="PS00211">
    <property type="entry name" value="ABC_TRANSPORTER_1"/>
    <property type="match status" value="1"/>
</dbReference>
<dbReference type="FunFam" id="3.40.50.300:FF:000032">
    <property type="entry name" value="Export ABC transporter ATP-binding protein"/>
    <property type="match status" value="1"/>
</dbReference>
<dbReference type="Pfam" id="PF00005">
    <property type="entry name" value="ABC_tran"/>
    <property type="match status" value="1"/>
</dbReference>
<dbReference type="EMBL" id="CP041730">
    <property type="protein sequence ID" value="QDQ25958.1"/>
    <property type="molecule type" value="Genomic_DNA"/>
</dbReference>
<dbReference type="PROSITE" id="PS50893">
    <property type="entry name" value="ABC_TRANSPORTER_2"/>
    <property type="match status" value="1"/>
</dbReference>
<evidence type="ECO:0000313" key="10">
    <source>
        <dbReference type="Proteomes" id="UP000317550"/>
    </source>
</evidence>
<dbReference type="CDD" id="cd03255">
    <property type="entry name" value="ABC_MJ0796_LolCDE_FtsE"/>
    <property type="match status" value="1"/>
</dbReference>
<keyword evidence="5" id="KW-0472">Membrane</keyword>
<keyword evidence="2" id="KW-1003">Cell membrane</keyword>
<keyword evidence="5" id="KW-1133">Transmembrane helix</keyword>
<dbReference type="SMART" id="SM00382">
    <property type="entry name" value="AAA"/>
    <property type="match status" value="1"/>
</dbReference>
<dbReference type="InterPro" id="IPR003439">
    <property type="entry name" value="ABC_transporter-like_ATP-bd"/>
</dbReference>
<organism evidence="9 10">
    <name type="scientific">Chitinimonas arctica</name>
    <dbReference type="NCBI Taxonomy" id="2594795"/>
    <lineage>
        <taxon>Bacteria</taxon>
        <taxon>Pseudomonadati</taxon>
        <taxon>Pseudomonadota</taxon>
        <taxon>Betaproteobacteria</taxon>
        <taxon>Neisseriales</taxon>
        <taxon>Chitinibacteraceae</taxon>
        <taxon>Chitinimonas</taxon>
    </lineage>
</organism>
<dbReference type="GO" id="GO:0022857">
    <property type="term" value="F:transmembrane transporter activity"/>
    <property type="evidence" value="ECO:0007669"/>
    <property type="project" value="TreeGrafter"/>
</dbReference>
<dbReference type="GO" id="GO:0005886">
    <property type="term" value="C:plasma membrane"/>
    <property type="evidence" value="ECO:0007669"/>
    <property type="project" value="TreeGrafter"/>
</dbReference>
<keyword evidence="3" id="KW-0547">Nucleotide-binding</keyword>
<dbReference type="GO" id="GO:0046677">
    <property type="term" value="P:response to antibiotic"/>
    <property type="evidence" value="ECO:0007669"/>
    <property type="project" value="UniProtKB-KW"/>
</dbReference>
<gene>
    <name evidence="9" type="ORF">FNU76_06090</name>
</gene>
<dbReference type="PANTHER" id="PTHR24220">
    <property type="entry name" value="IMPORT ATP-BINDING PROTEIN"/>
    <property type="match status" value="1"/>
</dbReference>
<accession>A0A516SD38</accession>
<evidence type="ECO:0000256" key="5">
    <source>
        <dbReference type="ARBA" id="ARBA00022989"/>
    </source>
</evidence>
<evidence type="ECO:0000256" key="3">
    <source>
        <dbReference type="ARBA" id="ARBA00022741"/>
    </source>
</evidence>
<reference evidence="10" key="1">
    <citation type="submission" date="2019-07" db="EMBL/GenBank/DDBJ databases">
        <title>Chitinimonas sp. nov., isolated from Ny-Alesund, arctica soil.</title>
        <authorList>
            <person name="Xu Q."/>
            <person name="Peng F."/>
        </authorList>
    </citation>
    <scope>NUCLEOTIDE SEQUENCE [LARGE SCALE GENOMIC DNA]</scope>
    <source>
        <strain evidence="10">R3-44</strain>
    </source>
</reference>
<keyword evidence="5" id="KW-0812">Transmembrane</keyword>
<keyword evidence="6" id="KW-0046">Antibiotic resistance</keyword>
<comment type="similarity">
    <text evidence="7">Belongs to the ABC transporter superfamily. Macrolide exporter (TC 3.A.1.122) family.</text>
</comment>
<keyword evidence="1" id="KW-0813">Transport</keyword>
<dbReference type="GO" id="GO:0016887">
    <property type="term" value="F:ATP hydrolysis activity"/>
    <property type="evidence" value="ECO:0007669"/>
    <property type="project" value="InterPro"/>
</dbReference>
<evidence type="ECO:0000256" key="6">
    <source>
        <dbReference type="ARBA" id="ARBA00023251"/>
    </source>
</evidence>
<evidence type="ECO:0000256" key="7">
    <source>
        <dbReference type="ARBA" id="ARBA00038388"/>
    </source>
</evidence>
<dbReference type="Proteomes" id="UP000317550">
    <property type="component" value="Chromosome"/>
</dbReference>
<dbReference type="Gene3D" id="3.40.50.300">
    <property type="entry name" value="P-loop containing nucleotide triphosphate hydrolases"/>
    <property type="match status" value="1"/>
</dbReference>
<dbReference type="GO" id="GO:0005524">
    <property type="term" value="F:ATP binding"/>
    <property type="evidence" value="ECO:0007669"/>
    <property type="project" value="UniProtKB-KW"/>
</dbReference>
<dbReference type="InterPro" id="IPR003593">
    <property type="entry name" value="AAA+_ATPase"/>
</dbReference>
<evidence type="ECO:0000313" key="9">
    <source>
        <dbReference type="EMBL" id="QDQ25958.1"/>
    </source>
</evidence>
<dbReference type="RefSeq" id="WP_143856881.1">
    <property type="nucleotide sequence ID" value="NZ_CP041730.1"/>
</dbReference>
<evidence type="ECO:0000256" key="4">
    <source>
        <dbReference type="ARBA" id="ARBA00022840"/>
    </source>
</evidence>
<evidence type="ECO:0000259" key="8">
    <source>
        <dbReference type="PROSITE" id="PS50893"/>
    </source>
</evidence>
<dbReference type="AlphaFoldDB" id="A0A516SD38"/>
<dbReference type="InterPro" id="IPR017911">
    <property type="entry name" value="MacB-like_ATP-bd"/>
</dbReference>
<protein>
    <submittedName>
        <fullName evidence="9">ABC transporter ATP-binding protein</fullName>
    </submittedName>
</protein>
<keyword evidence="10" id="KW-1185">Reference proteome</keyword>
<dbReference type="InterPro" id="IPR027417">
    <property type="entry name" value="P-loop_NTPase"/>
</dbReference>
<dbReference type="InterPro" id="IPR017871">
    <property type="entry name" value="ABC_transporter-like_CS"/>
</dbReference>
<sequence>MATTSVIRLEQVNKVFELKKQRFHALKNIDLTVEASEFVVIAGPSGSGKTTLLNLIGLLDQPSSGRLFFNGRDLSGSSSTELAQLRRDQIGFVFQAYNLMPVLTALENTEMVMEFRGMARDKRREAAAKTLKALGLGELMQRYPDQLSGGQQQRVAVARAVAGEPMLVIADEPTANLDSRTAESLMDLMAQLNREHGITFIFSSHDPRVISRAKRVISLRDGGIVAVAAQAAEYSHAG</sequence>
<dbReference type="SUPFAM" id="SSF52540">
    <property type="entry name" value="P-loop containing nucleoside triphosphate hydrolases"/>
    <property type="match status" value="1"/>
</dbReference>
<dbReference type="InterPro" id="IPR015854">
    <property type="entry name" value="ABC_transpr_LolD-like"/>
</dbReference>
<evidence type="ECO:0000256" key="2">
    <source>
        <dbReference type="ARBA" id="ARBA00022475"/>
    </source>
</evidence>
<feature type="domain" description="ABC transporter" evidence="8">
    <location>
        <begin position="7"/>
        <end position="238"/>
    </location>
</feature>
<name>A0A516SD38_9NEIS</name>
<evidence type="ECO:0000256" key="1">
    <source>
        <dbReference type="ARBA" id="ARBA00022448"/>
    </source>
</evidence>